<gene>
    <name evidence="3" type="ORF">DFR64_1352</name>
</gene>
<dbReference type="InterPro" id="IPR032350">
    <property type="entry name" value="Nbr1_FW"/>
</dbReference>
<keyword evidence="4" id="KW-1185">Reference proteome</keyword>
<evidence type="ECO:0000256" key="1">
    <source>
        <dbReference type="SAM" id="MobiDB-lite"/>
    </source>
</evidence>
<proteinExistence type="predicted"/>
<sequence length="308" mass="33735">MASKKKNRFLVSIILIFVLITTLACAISFNQKNNDELESLQLQLTVQALQNAAAQPVQNQSAQQPVENQSGQSQSGNNAPESQAMEEEVVEDEIPCNDSHIIGETIKDGTVFEPGETFTKSWTLRNEGDCDWTGGYALKFVEGSRMGGASSISIPSVIEPYEDITFQVDLTAPDTPGKYTGVWQLFADDGEEMGRYWVIINVENPAPLFAVTSVSTNITNKTFSGACPQAINVEVYIKANGPGTITYQPETSDLGMAPEDTITFDKAGSDTESYTWTIQNSGNYWLKVHISDPNNQTFGPYNMVVNCQ</sequence>
<dbReference type="Proteomes" id="UP000256388">
    <property type="component" value="Unassembled WGS sequence"/>
</dbReference>
<dbReference type="Pfam" id="PF16158">
    <property type="entry name" value="N_BRCA1_IG"/>
    <property type="match status" value="1"/>
</dbReference>
<dbReference type="EMBL" id="QUMS01000001">
    <property type="protein sequence ID" value="REG11465.1"/>
    <property type="molecule type" value="Genomic_DNA"/>
</dbReference>
<dbReference type="CDD" id="cd14947">
    <property type="entry name" value="NBR1_like"/>
    <property type="match status" value="1"/>
</dbReference>
<feature type="region of interest" description="Disordered" evidence="1">
    <location>
        <begin position="56"/>
        <end position="88"/>
    </location>
</feature>
<dbReference type="PANTHER" id="PTHR20930:SF0">
    <property type="entry name" value="PROTEIN ILRUN"/>
    <property type="match status" value="1"/>
</dbReference>
<evidence type="ECO:0000259" key="2">
    <source>
        <dbReference type="Pfam" id="PF16158"/>
    </source>
</evidence>
<reference evidence="3 4" key="1">
    <citation type="submission" date="2018-08" db="EMBL/GenBank/DDBJ databases">
        <title>Genomic Encyclopedia of Type Strains, Phase IV (KMG-IV): sequencing the most valuable type-strain genomes for metagenomic binning, comparative biology and taxonomic classification.</title>
        <authorList>
            <person name="Goeker M."/>
        </authorList>
    </citation>
    <scope>NUCLEOTIDE SEQUENCE [LARGE SCALE GENOMIC DNA]</scope>
    <source>
        <strain evidence="3 4">DSM 23923</strain>
    </source>
</reference>
<evidence type="ECO:0000313" key="4">
    <source>
        <dbReference type="Proteomes" id="UP000256388"/>
    </source>
</evidence>
<dbReference type="PANTHER" id="PTHR20930">
    <property type="entry name" value="OVARIAN CARCINOMA ANTIGEN CA125-RELATED"/>
    <property type="match status" value="1"/>
</dbReference>
<name>A0A347ZRQ0_9CHLR</name>
<comment type="caution">
    <text evidence="3">The sequence shown here is derived from an EMBL/GenBank/DDBJ whole genome shotgun (WGS) entry which is preliminary data.</text>
</comment>
<dbReference type="RefSeq" id="WP_116224597.1">
    <property type="nucleotide sequence ID" value="NZ_AP018437.1"/>
</dbReference>
<feature type="compositionally biased region" description="Polar residues" evidence="1">
    <location>
        <begin position="56"/>
        <end position="81"/>
    </location>
</feature>
<dbReference type="AlphaFoldDB" id="A0A347ZRQ0"/>
<dbReference type="OrthoDB" id="166916at2"/>
<dbReference type="PROSITE" id="PS51257">
    <property type="entry name" value="PROKAR_LIPOPROTEIN"/>
    <property type="match status" value="1"/>
</dbReference>
<feature type="domain" description="Nbr1 FW" evidence="2">
    <location>
        <begin position="105"/>
        <end position="202"/>
    </location>
</feature>
<evidence type="ECO:0000313" key="3">
    <source>
        <dbReference type="EMBL" id="REG11465.1"/>
    </source>
</evidence>
<protein>
    <submittedName>
        <fullName evidence="3">Ig-like domain-containing protein</fullName>
    </submittedName>
</protein>
<dbReference type="Gene3D" id="2.60.40.10">
    <property type="entry name" value="Immunoglobulins"/>
    <property type="match status" value="1"/>
</dbReference>
<accession>A0A347ZRQ0</accession>
<organism evidence="3 4">
    <name type="scientific">Pelolinea submarina</name>
    <dbReference type="NCBI Taxonomy" id="913107"/>
    <lineage>
        <taxon>Bacteria</taxon>
        <taxon>Bacillati</taxon>
        <taxon>Chloroflexota</taxon>
        <taxon>Anaerolineae</taxon>
        <taxon>Anaerolineales</taxon>
        <taxon>Anaerolineaceae</taxon>
        <taxon>Pelolinea</taxon>
    </lineage>
</organism>
<dbReference type="InterPro" id="IPR013783">
    <property type="entry name" value="Ig-like_fold"/>
</dbReference>